<gene>
    <name evidence="8" type="ORF">Q8A70_23235</name>
</gene>
<comment type="caution">
    <text evidence="8">The sequence shown here is derived from an EMBL/GenBank/DDBJ whole genome shotgun (WGS) entry which is preliminary data.</text>
</comment>
<keyword evidence="4 7" id="KW-0812">Transmembrane</keyword>
<dbReference type="Pfam" id="PF04226">
    <property type="entry name" value="Transgly_assoc"/>
    <property type="match status" value="1"/>
</dbReference>
<comment type="subcellular location">
    <subcellularLocation>
        <location evidence="1">Cell membrane</location>
        <topology evidence="1">Multi-pass membrane protein</topology>
    </subcellularLocation>
</comment>
<keyword evidence="9" id="KW-1185">Reference proteome</keyword>
<keyword evidence="5 7" id="KW-1133">Transmembrane helix</keyword>
<evidence type="ECO:0000256" key="7">
    <source>
        <dbReference type="SAM" id="Phobius"/>
    </source>
</evidence>
<reference evidence="9" key="1">
    <citation type="submission" date="2023-08" db="EMBL/GenBank/DDBJ databases">
        <title>Rhodospirillaceae gen. nov., a novel taxon isolated from the Yangtze River Yuezi River estuary sludge.</title>
        <authorList>
            <person name="Ruan L."/>
        </authorList>
    </citation>
    <scope>NUCLEOTIDE SEQUENCE [LARGE SCALE GENOMIC DNA]</scope>
    <source>
        <strain evidence="9">R-7</strain>
    </source>
</reference>
<evidence type="ECO:0000313" key="8">
    <source>
        <dbReference type="EMBL" id="MDQ7250622.1"/>
    </source>
</evidence>
<dbReference type="EMBL" id="JAUYVI010000007">
    <property type="protein sequence ID" value="MDQ7250622.1"/>
    <property type="molecule type" value="Genomic_DNA"/>
</dbReference>
<dbReference type="RefSeq" id="WP_379960127.1">
    <property type="nucleotide sequence ID" value="NZ_JAUYVI010000007.1"/>
</dbReference>
<evidence type="ECO:0000256" key="4">
    <source>
        <dbReference type="ARBA" id="ARBA00022692"/>
    </source>
</evidence>
<evidence type="ECO:0000256" key="5">
    <source>
        <dbReference type="ARBA" id="ARBA00022989"/>
    </source>
</evidence>
<organism evidence="8 9">
    <name type="scientific">Dongia sedimenti</name>
    <dbReference type="NCBI Taxonomy" id="3064282"/>
    <lineage>
        <taxon>Bacteria</taxon>
        <taxon>Pseudomonadati</taxon>
        <taxon>Pseudomonadota</taxon>
        <taxon>Alphaproteobacteria</taxon>
        <taxon>Rhodospirillales</taxon>
        <taxon>Dongiaceae</taxon>
        <taxon>Dongia</taxon>
    </lineage>
</organism>
<feature type="transmembrane region" description="Helical" evidence="7">
    <location>
        <begin position="63"/>
        <end position="83"/>
    </location>
</feature>
<protein>
    <submittedName>
        <fullName evidence="8">GlsB/YeaQ/YmgE family stress response membrane protein</fullName>
    </submittedName>
</protein>
<dbReference type="PANTHER" id="PTHR33884:SF3">
    <property type="entry name" value="UPF0410 PROTEIN YMGE"/>
    <property type="match status" value="1"/>
</dbReference>
<proteinExistence type="inferred from homology"/>
<keyword evidence="6 7" id="KW-0472">Membrane</keyword>
<comment type="similarity">
    <text evidence="2">Belongs to the UPF0410 family.</text>
</comment>
<evidence type="ECO:0000256" key="1">
    <source>
        <dbReference type="ARBA" id="ARBA00004651"/>
    </source>
</evidence>
<dbReference type="InterPro" id="IPR007341">
    <property type="entry name" value="Transgly_assoc"/>
</dbReference>
<evidence type="ECO:0000256" key="2">
    <source>
        <dbReference type="ARBA" id="ARBA00011006"/>
    </source>
</evidence>
<dbReference type="PANTHER" id="PTHR33884">
    <property type="entry name" value="UPF0410 PROTEIN YMGE"/>
    <property type="match status" value="1"/>
</dbReference>
<evidence type="ECO:0000256" key="6">
    <source>
        <dbReference type="ARBA" id="ARBA00023136"/>
    </source>
</evidence>
<evidence type="ECO:0000256" key="3">
    <source>
        <dbReference type="ARBA" id="ARBA00022475"/>
    </source>
</evidence>
<feature type="transmembrane region" description="Helical" evidence="7">
    <location>
        <begin position="29"/>
        <end position="51"/>
    </location>
</feature>
<evidence type="ECO:0000313" key="9">
    <source>
        <dbReference type="Proteomes" id="UP001230156"/>
    </source>
</evidence>
<dbReference type="Proteomes" id="UP001230156">
    <property type="component" value="Unassembled WGS sequence"/>
</dbReference>
<accession>A0ABU0YSE2</accession>
<sequence>MGWILTIIIGGILGWLASKVMRTDAQQGILLNIVVGVVGAALAGFFLSPLLGIPTINAANFSIGGLLISFLGAIILLAIVNLIRRGRAR</sequence>
<name>A0ABU0YSE2_9PROT</name>
<keyword evidence="3" id="KW-1003">Cell membrane</keyword>